<evidence type="ECO:0000313" key="3">
    <source>
        <dbReference type="Proteomes" id="UP001430584"/>
    </source>
</evidence>
<reference evidence="2 3" key="1">
    <citation type="submission" date="2024-02" db="EMBL/GenBank/DDBJ databases">
        <title>De novo assembly and annotation of 12 fungi associated with fruit tree decline syndrome in Ontario, Canada.</title>
        <authorList>
            <person name="Sulman M."/>
            <person name="Ellouze W."/>
            <person name="Ilyukhin E."/>
        </authorList>
    </citation>
    <scope>NUCLEOTIDE SEQUENCE [LARGE SCALE GENOMIC DNA]</scope>
    <source>
        <strain evidence="2 3">FDS-637</strain>
    </source>
</reference>
<dbReference type="Proteomes" id="UP001430584">
    <property type="component" value="Unassembled WGS sequence"/>
</dbReference>
<keyword evidence="1" id="KW-0812">Transmembrane</keyword>
<sequence length="356" mass="38639">MVHHLLDTKTQCSEWVDLTAWLETHRAELRWLANTTDEPSMFESNGRRSTVFLDVHSPPSGPAPRLAVGYSGEANATTTTTNSLINLCDVHTTHLDLTIICVGSFETGASTCNATRARHSALYPLLGTETLDAVFHHTPFRNIPALLTTSPSSSPSRFAHLLTNLGLPPSSTAYNATASPPLLPHRLLNARLAYFLNTYWRLALPGSASRSKYASTSASTAAPSTPPFYAPAPTATTTVLLVDVYAVRWAWLGLYIAAAGVMLVCAVGAAALRAGVRVPDVFGGVAGAAWESRWVGGEEGERGGSVLDAAERAGRLRARWCRVQDVRPFEEVGRIALSDWRRGLRAGEVRWDRRYE</sequence>
<keyword evidence="3" id="KW-1185">Reference proteome</keyword>
<comment type="caution">
    <text evidence="2">The sequence shown here is derived from an EMBL/GenBank/DDBJ whole genome shotgun (WGS) entry which is preliminary data.</text>
</comment>
<organism evidence="2 3">
    <name type="scientific">Diplodia seriata</name>
    <dbReference type="NCBI Taxonomy" id="420778"/>
    <lineage>
        <taxon>Eukaryota</taxon>
        <taxon>Fungi</taxon>
        <taxon>Dikarya</taxon>
        <taxon>Ascomycota</taxon>
        <taxon>Pezizomycotina</taxon>
        <taxon>Dothideomycetes</taxon>
        <taxon>Dothideomycetes incertae sedis</taxon>
        <taxon>Botryosphaeriales</taxon>
        <taxon>Botryosphaeriaceae</taxon>
        <taxon>Diplodia</taxon>
    </lineage>
</organism>
<dbReference type="EMBL" id="JAJVCZ030000008">
    <property type="protein sequence ID" value="KAL0257570.1"/>
    <property type="molecule type" value="Genomic_DNA"/>
</dbReference>
<proteinExistence type="predicted"/>
<evidence type="ECO:0000313" key="2">
    <source>
        <dbReference type="EMBL" id="KAL0257570.1"/>
    </source>
</evidence>
<feature type="transmembrane region" description="Helical" evidence="1">
    <location>
        <begin position="249"/>
        <end position="272"/>
    </location>
</feature>
<accession>A0ABR3CAB8</accession>
<keyword evidence="1" id="KW-0472">Membrane</keyword>
<evidence type="ECO:0000256" key="1">
    <source>
        <dbReference type="SAM" id="Phobius"/>
    </source>
</evidence>
<dbReference type="GeneID" id="92012469"/>
<protein>
    <submittedName>
        <fullName evidence="2">Uncharacterized protein</fullName>
    </submittedName>
</protein>
<name>A0ABR3CAB8_9PEZI</name>
<keyword evidence="1" id="KW-1133">Transmembrane helix</keyword>
<dbReference type="RefSeq" id="XP_066630599.1">
    <property type="nucleotide sequence ID" value="XM_066779795.1"/>
</dbReference>
<gene>
    <name evidence="2" type="ORF">SLS55_008384</name>
</gene>